<dbReference type="EMBL" id="SRMB01000001">
    <property type="protein sequence ID" value="TGE27945.1"/>
    <property type="molecule type" value="Genomic_DNA"/>
</dbReference>
<sequence>MYYFKRFWDETTGNEWTGSWGTSCFYFETAADYWPTRQIQLFDNGNALKYTTEFVEDLFGGLAECALDKDDFERYAIDAAEFELLWATVSHYPHRFQRLC</sequence>
<evidence type="ECO:0000313" key="1">
    <source>
        <dbReference type="EMBL" id="TGE27945.1"/>
    </source>
</evidence>
<dbReference type="AlphaFoldDB" id="A0A4Z0QE01"/>
<dbReference type="RefSeq" id="WP_135391318.1">
    <property type="nucleotide sequence ID" value="NZ_SRMB01000001.1"/>
</dbReference>
<name>A0A4Z0QE01_9BACT</name>
<evidence type="ECO:0000313" key="2">
    <source>
        <dbReference type="Proteomes" id="UP000298471"/>
    </source>
</evidence>
<reference evidence="1 2" key="1">
    <citation type="submission" date="2019-04" db="EMBL/GenBank/DDBJ databases">
        <authorList>
            <person name="Feng G."/>
            <person name="Zhang J."/>
            <person name="Zhu H."/>
        </authorList>
    </citation>
    <scope>NUCLEOTIDE SEQUENCE [LARGE SCALE GENOMIC DNA]</scope>
    <source>
        <strain evidence="1 2">9PBR-1</strain>
    </source>
</reference>
<organism evidence="1 2">
    <name type="scientific">Hymenobacter metallicola</name>
    <dbReference type="NCBI Taxonomy" id="2563114"/>
    <lineage>
        <taxon>Bacteria</taxon>
        <taxon>Pseudomonadati</taxon>
        <taxon>Bacteroidota</taxon>
        <taxon>Cytophagia</taxon>
        <taxon>Cytophagales</taxon>
        <taxon>Hymenobacteraceae</taxon>
        <taxon>Hymenobacter</taxon>
    </lineage>
</organism>
<dbReference type="OrthoDB" id="1365577at2"/>
<comment type="caution">
    <text evidence="1">The sequence shown here is derived from an EMBL/GenBank/DDBJ whole genome shotgun (WGS) entry which is preliminary data.</text>
</comment>
<dbReference type="Proteomes" id="UP000298471">
    <property type="component" value="Unassembled WGS sequence"/>
</dbReference>
<protein>
    <submittedName>
        <fullName evidence="1">Uncharacterized protein</fullName>
    </submittedName>
</protein>
<accession>A0A4Z0QE01</accession>
<gene>
    <name evidence="1" type="ORF">E5K02_00330</name>
</gene>
<proteinExistence type="predicted"/>
<keyword evidence="2" id="KW-1185">Reference proteome</keyword>